<evidence type="ECO:0000313" key="4">
    <source>
        <dbReference type="Proteomes" id="UP000703661"/>
    </source>
</evidence>
<dbReference type="PANTHER" id="PTHR12357:SF3">
    <property type="entry name" value="YTH DOMAIN-CONTAINING PROTEIN 1"/>
    <property type="match status" value="1"/>
</dbReference>
<protein>
    <recommendedName>
        <fullName evidence="2">YTH domain-containing protein</fullName>
    </recommendedName>
</protein>
<evidence type="ECO:0000313" key="3">
    <source>
        <dbReference type="EMBL" id="KAG0007587.1"/>
    </source>
</evidence>
<dbReference type="InterPro" id="IPR007275">
    <property type="entry name" value="YTH_domain"/>
</dbReference>
<dbReference type="GO" id="GO:1990247">
    <property type="term" value="F:N6-methyladenosine-containing RNA reader activity"/>
    <property type="evidence" value="ECO:0007669"/>
    <property type="project" value="TreeGrafter"/>
</dbReference>
<dbReference type="GO" id="GO:0000381">
    <property type="term" value="P:regulation of alternative mRNA splicing, via spliceosome"/>
    <property type="evidence" value="ECO:0007669"/>
    <property type="project" value="TreeGrafter"/>
</dbReference>
<reference evidence="3" key="1">
    <citation type="journal article" date="2020" name="Fungal Divers.">
        <title>Resolving the Mortierellaceae phylogeny through synthesis of multi-gene phylogenetics and phylogenomics.</title>
        <authorList>
            <person name="Vandepol N."/>
            <person name="Liber J."/>
            <person name="Desiro A."/>
            <person name="Na H."/>
            <person name="Kennedy M."/>
            <person name="Barry K."/>
            <person name="Grigoriev I.V."/>
            <person name="Miller A.N."/>
            <person name="O'Donnell K."/>
            <person name="Stajich J.E."/>
            <person name="Bonito G."/>
        </authorList>
    </citation>
    <scope>NUCLEOTIDE SEQUENCE</scope>
    <source>
        <strain evidence="3">NRRL 2769</strain>
    </source>
</reference>
<dbReference type="GO" id="GO:0005654">
    <property type="term" value="C:nucleoplasm"/>
    <property type="evidence" value="ECO:0007669"/>
    <property type="project" value="TreeGrafter"/>
</dbReference>
<feature type="compositionally biased region" description="Polar residues" evidence="1">
    <location>
        <begin position="515"/>
        <end position="524"/>
    </location>
</feature>
<comment type="caution">
    <text evidence="3">The sequence shown here is derived from an EMBL/GenBank/DDBJ whole genome shotgun (WGS) entry which is preliminary data.</text>
</comment>
<feature type="compositionally biased region" description="Basic and acidic residues" evidence="1">
    <location>
        <begin position="525"/>
        <end position="535"/>
    </location>
</feature>
<dbReference type="GO" id="GO:0000398">
    <property type="term" value="P:mRNA splicing, via spliceosome"/>
    <property type="evidence" value="ECO:0007669"/>
    <property type="project" value="TreeGrafter"/>
</dbReference>
<dbReference type="PROSITE" id="PS50882">
    <property type="entry name" value="YTH"/>
    <property type="match status" value="1"/>
</dbReference>
<proteinExistence type="predicted"/>
<feature type="compositionally biased region" description="Polar residues" evidence="1">
    <location>
        <begin position="341"/>
        <end position="363"/>
    </location>
</feature>
<feature type="compositionally biased region" description="Polar residues" evidence="1">
    <location>
        <begin position="224"/>
        <end position="251"/>
    </location>
</feature>
<dbReference type="AlphaFoldDB" id="A0A9P6MMZ5"/>
<organism evidence="3 4">
    <name type="scientific">Entomortierella chlamydospora</name>
    <dbReference type="NCBI Taxonomy" id="101097"/>
    <lineage>
        <taxon>Eukaryota</taxon>
        <taxon>Fungi</taxon>
        <taxon>Fungi incertae sedis</taxon>
        <taxon>Mucoromycota</taxon>
        <taxon>Mortierellomycotina</taxon>
        <taxon>Mortierellomycetes</taxon>
        <taxon>Mortierellales</taxon>
        <taxon>Mortierellaceae</taxon>
        <taxon>Entomortierella</taxon>
    </lineage>
</organism>
<dbReference type="Gene3D" id="3.10.590.10">
    <property type="entry name" value="ph1033 like domains"/>
    <property type="match status" value="1"/>
</dbReference>
<feature type="domain" description="YTH" evidence="2">
    <location>
        <begin position="1"/>
        <end position="123"/>
    </location>
</feature>
<dbReference type="InterPro" id="IPR045168">
    <property type="entry name" value="YTH_prot"/>
</dbReference>
<dbReference type="PANTHER" id="PTHR12357">
    <property type="entry name" value="YTH YT521-B HOMOLOGY DOMAIN-CONTAINING"/>
    <property type="match status" value="1"/>
</dbReference>
<feature type="compositionally biased region" description="Basic and acidic residues" evidence="1">
    <location>
        <begin position="582"/>
        <end position="594"/>
    </location>
</feature>
<dbReference type="Proteomes" id="UP000703661">
    <property type="component" value="Unassembled WGS sequence"/>
</dbReference>
<accession>A0A9P6MMZ5</accession>
<feature type="compositionally biased region" description="Polar residues" evidence="1">
    <location>
        <begin position="196"/>
        <end position="217"/>
    </location>
</feature>
<feature type="compositionally biased region" description="Polar residues" evidence="1">
    <location>
        <begin position="374"/>
        <end position="397"/>
    </location>
</feature>
<feature type="compositionally biased region" description="Basic and acidic residues" evidence="1">
    <location>
        <begin position="550"/>
        <end position="569"/>
    </location>
</feature>
<dbReference type="CDD" id="cd21134">
    <property type="entry name" value="YTH"/>
    <property type="match status" value="1"/>
</dbReference>
<dbReference type="GO" id="GO:0003729">
    <property type="term" value="F:mRNA binding"/>
    <property type="evidence" value="ECO:0007669"/>
    <property type="project" value="TreeGrafter"/>
</dbReference>
<evidence type="ECO:0000256" key="1">
    <source>
        <dbReference type="SAM" id="MobiDB-lite"/>
    </source>
</evidence>
<dbReference type="Pfam" id="PF04146">
    <property type="entry name" value="YTH"/>
    <property type="match status" value="1"/>
</dbReference>
<feature type="region of interest" description="Disordered" evidence="1">
    <location>
        <begin position="122"/>
        <end position="432"/>
    </location>
</feature>
<evidence type="ECO:0000259" key="2">
    <source>
        <dbReference type="PROSITE" id="PS50882"/>
    </source>
</evidence>
<gene>
    <name evidence="3" type="ORF">BGZ80_004482</name>
</gene>
<sequence>MDSISTENEAALLSTDKKDEIWKPDVEIPLSPEMKAKMLEEIEQAAKEGKTITNEEAEVIARASTTTKSWGIRFPVRWIHVHKVPFSKTTHMLNPLYENREVKVSKDGTEVDPTVGEQLLNLFKKSGQSHRGRSSVRENDSRSNSEAGGSRRSSVAGDSSSLAPPQSQRSTSSRRSSIMSTRSTGSGGDRRASLDPSRTQGPGYKTMQSPLHAQRSQFGGGDGNQPQYRASSRHNTYGPHNNHGANTSQGPYSPDQYPDQQRPGWNPKPNYRSAGAGEYGQAPMGGAPIQGGFYHQDHNSNHRKSGPGGAGGKYGSPFHSPPPHSGYEPHQPYHSPHGPRRQQQQHYPGSYRSNIPSPGTDPSGNAGYGKHEASGTSPSNGSPNQQGAAAVQDQINHPSGGGSRIPHPSQTHPAGAHVMPSNQLGGPPVPPHPNIMVPGAGMVPGHPTSMPPIHGTSVGGGEGHVMEGLIPLIGYDGVAYAYIPAEEYHQSMYGYGYMPLDPHASEELDAETEAEQGQSLNSDGEITKEGEERENGAVYEAEAEVNFGAERSDHSAGEHQRSSDADSVKLPEAITTTGAVEDGSKGEKTGKGECEASAVAKEN</sequence>
<feature type="compositionally biased region" description="Low complexity" evidence="1">
    <location>
        <begin position="145"/>
        <end position="184"/>
    </location>
</feature>
<keyword evidence="4" id="KW-1185">Reference proteome</keyword>
<name>A0A9P6MMZ5_9FUNG</name>
<dbReference type="EMBL" id="JAAAID010002284">
    <property type="protein sequence ID" value="KAG0007587.1"/>
    <property type="molecule type" value="Genomic_DNA"/>
</dbReference>
<feature type="region of interest" description="Disordered" evidence="1">
    <location>
        <begin position="507"/>
        <end position="603"/>
    </location>
</feature>